<keyword evidence="2" id="KW-1185">Reference proteome</keyword>
<reference evidence="1" key="1">
    <citation type="submission" date="2021-03" db="EMBL/GenBank/DDBJ databases">
        <title>Chromosome level genome of the anhydrobiotic midge Polypedilum vanderplanki.</title>
        <authorList>
            <person name="Yoshida Y."/>
            <person name="Kikawada T."/>
            <person name="Gusev O."/>
        </authorList>
    </citation>
    <scope>NUCLEOTIDE SEQUENCE</scope>
    <source>
        <strain evidence="1">NIAS01</strain>
        <tissue evidence="1">Whole body or cell culture</tissue>
    </source>
</reference>
<evidence type="ECO:0000313" key="2">
    <source>
        <dbReference type="Proteomes" id="UP001107558"/>
    </source>
</evidence>
<organism evidence="1 2">
    <name type="scientific">Polypedilum vanderplanki</name>
    <name type="common">Sleeping chironomid midge</name>
    <dbReference type="NCBI Taxonomy" id="319348"/>
    <lineage>
        <taxon>Eukaryota</taxon>
        <taxon>Metazoa</taxon>
        <taxon>Ecdysozoa</taxon>
        <taxon>Arthropoda</taxon>
        <taxon>Hexapoda</taxon>
        <taxon>Insecta</taxon>
        <taxon>Pterygota</taxon>
        <taxon>Neoptera</taxon>
        <taxon>Endopterygota</taxon>
        <taxon>Diptera</taxon>
        <taxon>Nematocera</taxon>
        <taxon>Chironomoidea</taxon>
        <taxon>Chironomidae</taxon>
        <taxon>Chironominae</taxon>
        <taxon>Polypedilum</taxon>
        <taxon>Polypedilum</taxon>
    </lineage>
</organism>
<dbReference type="EMBL" id="JADBJN010000001">
    <property type="protein sequence ID" value="KAG5685150.1"/>
    <property type="molecule type" value="Genomic_DNA"/>
</dbReference>
<comment type="caution">
    <text evidence="1">The sequence shown here is derived from an EMBL/GenBank/DDBJ whole genome shotgun (WGS) entry which is preliminary data.</text>
</comment>
<proteinExistence type="predicted"/>
<sequence>MSFSEEISLKNEVYSETIESIAEDYNKTEDVFEVYLSEYYNEKDQPLVRSILKEMGYEFLCFLFEILGKRKHKGITFETTEESFDEQEISSNDFVKSIPANIDYNSLIDHWKKSSKIRLKTFKEASQKTDLAKLYRALERPDGYMLISIDFNTLHPVHLNFYTEWNKYQDQIYATLESNEHAKNKFHLLSTNQKAVKTLISISDFLYGPPLLRGSDKSYRASKSDALKFLLFRCLSENLFQLNITEWQQHLSQYSITKQAFIVCFGESFENLEDKFLVCLDDIIYTFEGEAALLSAIDTLLKIYYVFDIAYPIINQQVYEFMSAKFLGIDNIVTKKSKGNKVNQLLNIIM</sequence>
<name>A0A9J6CTJ7_POLVA</name>
<protein>
    <submittedName>
        <fullName evidence="1">Uncharacterized protein</fullName>
    </submittedName>
</protein>
<evidence type="ECO:0000313" key="1">
    <source>
        <dbReference type="EMBL" id="KAG5685150.1"/>
    </source>
</evidence>
<dbReference type="OrthoDB" id="7755164at2759"/>
<accession>A0A9J6CTJ7</accession>
<gene>
    <name evidence="1" type="ORF">PVAND_014342</name>
</gene>
<dbReference type="Proteomes" id="UP001107558">
    <property type="component" value="Chromosome 1"/>
</dbReference>
<dbReference type="AlphaFoldDB" id="A0A9J6CTJ7"/>